<protein>
    <submittedName>
        <fullName evidence="1">Uncharacterized protein</fullName>
    </submittedName>
</protein>
<comment type="caution">
    <text evidence="1">The sequence shown here is derived from an EMBL/GenBank/DDBJ whole genome shotgun (WGS) entry which is preliminary data.</text>
</comment>
<proteinExistence type="predicted"/>
<dbReference type="EMBL" id="PQFF01000326">
    <property type="protein sequence ID" value="RHZ60066.1"/>
    <property type="molecule type" value="Genomic_DNA"/>
</dbReference>
<dbReference type="InterPro" id="IPR021109">
    <property type="entry name" value="Peptidase_aspartic_dom_sf"/>
</dbReference>
<dbReference type="OrthoDB" id="2385471at2759"/>
<keyword evidence="2" id="KW-1185">Reference proteome</keyword>
<accession>A0A397HEN0</accession>
<sequence length="229" mass="25570">MSHKLPVTTVLDSSADYNIISEEIVNGLGLKINDSSDVEVYNPISKLSIIGVIRKIEISILSQGPKWKQVRVTDIFVVNSSEHVLNLGQPWFKDNAMEMNFPNKTLTLLAETAIPLVIRSGISPPTQLNCSIDIYNSKNLPIQDLKNCCSLDDIWKAEVIREIRKRLIVDCTFIFGKTTVKAIIGPKSHYSNISKTLAKKLDRYISKDFGGSVLDKPEYELVLGDTVYG</sequence>
<dbReference type="AlphaFoldDB" id="A0A397HEN0"/>
<evidence type="ECO:0000313" key="2">
    <source>
        <dbReference type="Proteomes" id="UP000266861"/>
    </source>
</evidence>
<organism evidence="1 2">
    <name type="scientific">Diversispora epigaea</name>
    <dbReference type="NCBI Taxonomy" id="1348612"/>
    <lineage>
        <taxon>Eukaryota</taxon>
        <taxon>Fungi</taxon>
        <taxon>Fungi incertae sedis</taxon>
        <taxon>Mucoromycota</taxon>
        <taxon>Glomeromycotina</taxon>
        <taxon>Glomeromycetes</taxon>
        <taxon>Diversisporales</taxon>
        <taxon>Diversisporaceae</taxon>
        <taxon>Diversispora</taxon>
    </lineage>
</organism>
<dbReference type="Gene3D" id="2.40.70.10">
    <property type="entry name" value="Acid Proteases"/>
    <property type="match status" value="1"/>
</dbReference>
<evidence type="ECO:0000313" key="1">
    <source>
        <dbReference type="EMBL" id="RHZ60066.1"/>
    </source>
</evidence>
<name>A0A397HEN0_9GLOM</name>
<reference evidence="1 2" key="1">
    <citation type="submission" date="2018-08" db="EMBL/GenBank/DDBJ databases">
        <title>Genome and evolution of the arbuscular mycorrhizal fungus Diversispora epigaea (formerly Glomus versiforme) and its bacterial endosymbionts.</title>
        <authorList>
            <person name="Sun X."/>
            <person name="Fei Z."/>
            <person name="Harrison M."/>
        </authorList>
    </citation>
    <scope>NUCLEOTIDE SEQUENCE [LARGE SCALE GENOMIC DNA]</scope>
    <source>
        <strain evidence="1 2">IT104</strain>
    </source>
</reference>
<dbReference type="Proteomes" id="UP000266861">
    <property type="component" value="Unassembled WGS sequence"/>
</dbReference>
<gene>
    <name evidence="1" type="ORF">Glove_359g8</name>
</gene>